<reference evidence="1 2" key="1">
    <citation type="submission" date="2019-03" db="EMBL/GenBank/DDBJ databases">
        <authorList>
            <consortium name="Pathogen Informatics"/>
        </authorList>
    </citation>
    <scope>NUCLEOTIDE SEQUENCE [LARGE SCALE GENOMIC DNA]</scope>
    <source>
        <strain evidence="1 2">NCTC10974</strain>
    </source>
</reference>
<protein>
    <submittedName>
        <fullName evidence="1">Uncharacterized protein</fullName>
    </submittedName>
</protein>
<gene>
    <name evidence="1" type="ORF">NCTC10974_05751</name>
</gene>
<organism evidence="1 2">
    <name type="scientific">Escherichia coli</name>
    <dbReference type="NCBI Taxonomy" id="562"/>
    <lineage>
        <taxon>Bacteria</taxon>
        <taxon>Pseudomonadati</taxon>
        <taxon>Pseudomonadota</taxon>
        <taxon>Gammaproteobacteria</taxon>
        <taxon>Enterobacterales</taxon>
        <taxon>Enterobacteriaceae</taxon>
        <taxon>Escherichia</taxon>
    </lineage>
</organism>
<proteinExistence type="predicted"/>
<dbReference type="AlphaFoldDB" id="A0A485JMT5"/>
<evidence type="ECO:0000313" key="1">
    <source>
        <dbReference type="EMBL" id="VFT72076.1"/>
    </source>
</evidence>
<dbReference type="EMBL" id="CAADJZ010000002">
    <property type="protein sequence ID" value="VFT72076.1"/>
    <property type="molecule type" value="Genomic_DNA"/>
</dbReference>
<name>A0A485JMT5_ECOLX</name>
<evidence type="ECO:0000313" key="2">
    <source>
        <dbReference type="Proteomes" id="UP000358010"/>
    </source>
</evidence>
<sequence length="78" mass="9405">MLETRKILCMNFAQFIKQKYYHLRLRRKFNTYKNDAAWHLKIKMKAWSGVSLNIESIRFYLNGAENIVGTIIHCFYQS</sequence>
<accession>A0A485JMT5</accession>
<dbReference type="Proteomes" id="UP000358010">
    <property type="component" value="Unassembled WGS sequence"/>
</dbReference>